<dbReference type="PANTHER" id="PTHR46423">
    <property type="entry name" value="RNA POLYMERASE II-ASSOCIATED PROTEIN 3"/>
    <property type="match status" value="1"/>
</dbReference>
<organism evidence="5">
    <name type="scientific">Schizophyllum commune (strain H4-8 / FGSC 9210)</name>
    <name type="common">Split gill fungus</name>
    <dbReference type="NCBI Taxonomy" id="578458"/>
    <lineage>
        <taxon>Eukaryota</taxon>
        <taxon>Fungi</taxon>
        <taxon>Dikarya</taxon>
        <taxon>Basidiomycota</taxon>
        <taxon>Agaricomycotina</taxon>
        <taxon>Agaricomycetes</taxon>
        <taxon>Agaricomycetidae</taxon>
        <taxon>Agaricales</taxon>
        <taxon>Schizophyllaceae</taxon>
        <taxon>Schizophyllum</taxon>
    </lineage>
</organism>
<feature type="repeat" description="TPR" evidence="2">
    <location>
        <begin position="441"/>
        <end position="474"/>
    </location>
</feature>
<protein>
    <submittedName>
        <fullName evidence="4">Uncharacterized protein</fullName>
    </submittedName>
</protein>
<dbReference type="HOGENOM" id="CLU_451306_0_0_1"/>
<dbReference type="Proteomes" id="UP000007431">
    <property type="component" value="Unassembled WGS sequence"/>
</dbReference>
<dbReference type="AlphaFoldDB" id="D8QBJ4"/>
<evidence type="ECO:0000256" key="3">
    <source>
        <dbReference type="SAM" id="MobiDB-lite"/>
    </source>
</evidence>
<dbReference type="InterPro" id="IPR011990">
    <property type="entry name" value="TPR-like_helical_dom_sf"/>
</dbReference>
<keyword evidence="1 2" id="KW-0802">TPR repeat</keyword>
<evidence type="ECO:0000313" key="5">
    <source>
        <dbReference type="Proteomes" id="UP000007431"/>
    </source>
</evidence>
<feature type="compositionally biased region" description="Low complexity" evidence="3">
    <location>
        <begin position="492"/>
        <end position="511"/>
    </location>
</feature>
<feature type="region of interest" description="Disordered" evidence="3">
    <location>
        <begin position="1"/>
        <end position="47"/>
    </location>
</feature>
<dbReference type="PROSITE" id="PS50005">
    <property type="entry name" value="TPR"/>
    <property type="match status" value="2"/>
</dbReference>
<dbReference type="KEGG" id="scm:SCHCO_02585273"/>
<sequence length="613" mass="69089">MPAKYAHVKKRAASGLPRKPAGAKGDARKKSKALAPSPQRNPSLPLSPTTKLERAIARMLLLRYEHDIARLFSTRLFSISLIHLPTFIMRCIALGGPGWIAHNADSEDVKDFLRAVIGMDMRQAGERVATKSVLWSYTALRHFALSNNVHVCQKRGLHSQHLLPHYDALKTHLDSLESAPPPIFEKPAHLGSLADGERALEEACEIKFGWRDEYRPSAAPDWDREWRTKVRTGYARLTQVLWRVAREFDVRGYGSVLREKLIDKWCDCGCSTDHLGEVCEKTVRDDERINGRSRNGKQREWDGRGSGVLGWETEDEEDVWEVELDFGPNVPPPPEGPDDPNMSLSEMLEVRYYDAEREKEKVSRHLSTLNIAVTFSLFTQGNAAFRRGDYAQAVKHYEAAYQTEPELPHYQLNIAAAHLKLSNWIEAEKACTLSLGQHRSGKGYFRRAKARRMLSRTDEAIRDLRAALKLQPNNVEALTELCSLIPDCSPEPTPCSSSSHTPSSSAHPSDAALRSHLGLPKPKPIKPPPFPRTEADERVLKFSFLPAPSDEAGIGALRRELGLRDRQWARSGYCRKGGKKAGGKEGEALVREEDKTILYPSWEWFSVKRVDCW</sequence>
<dbReference type="PANTHER" id="PTHR46423:SF1">
    <property type="entry name" value="RNA POLYMERASE II-ASSOCIATED PROTEIN 3"/>
    <property type="match status" value="1"/>
</dbReference>
<dbReference type="InterPro" id="IPR051966">
    <property type="entry name" value="RPAP3"/>
</dbReference>
<dbReference type="SMART" id="SM00028">
    <property type="entry name" value="TPR"/>
    <property type="match status" value="2"/>
</dbReference>
<keyword evidence="5" id="KW-1185">Reference proteome</keyword>
<evidence type="ECO:0000256" key="2">
    <source>
        <dbReference type="PROSITE-ProRule" id="PRU00339"/>
    </source>
</evidence>
<dbReference type="Pfam" id="PF13432">
    <property type="entry name" value="TPR_16"/>
    <property type="match status" value="1"/>
</dbReference>
<feature type="region of interest" description="Disordered" evidence="3">
    <location>
        <begin position="492"/>
        <end position="532"/>
    </location>
</feature>
<feature type="compositionally biased region" description="Basic residues" evidence="3">
    <location>
        <begin position="1"/>
        <end position="12"/>
    </location>
</feature>
<dbReference type="GeneID" id="9594020"/>
<name>D8QBJ4_SCHCM</name>
<dbReference type="RefSeq" id="XP_003029270.1">
    <property type="nucleotide sequence ID" value="XM_003029224.1"/>
</dbReference>
<feature type="repeat" description="TPR" evidence="2">
    <location>
        <begin position="374"/>
        <end position="407"/>
    </location>
</feature>
<evidence type="ECO:0000313" key="4">
    <source>
        <dbReference type="EMBL" id="EFI94367.1"/>
    </source>
</evidence>
<dbReference type="Gene3D" id="1.25.40.10">
    <property type="entry name" value="Tetratricopeptide repeat domain"/>
    <property type="match status" value="1"/>
</dbReference>
<feature type="compositionally biased region" description="Pro residues" evidence="3">
    <location>
        <begin position="521"/>
        <end position="531"/>
    </location>
</feature>
<dbReference type="VEuPathDB" id="FungiDB:SCHCODRAFT_02585273"/>
<evidence type="ECO:0000256" key="1">
    <source>
        <dbReference type="ARBA" id="ARBA00022803"/>
    </source>
</evidence>
<dbReference type="OrthoDB" id="420195at2759"/>
<dbReference type="OMA" id="LTTKWCD"/>
<accession>D8QBJ4</accession>
<dbReference type="SUPFAM" id="SSF48452">
    <property type="entry name" value="TPR-like"/>
    <property type="match status" value="1"/>
</dbReference>
<reference evidence="4 5" key="1">
    <citation type="journal article" date="2010" name="Nat. Biotechnol.">
        <title>Genome sequence of the model mushroom Schizophyllum commune.</title>
        <authorList>
            <person name="Ohm R.A."/>
            <person name="de Jong J.F."/>
            <person name="Lugones L.G."/>
            <person name="Aerts A."/>
            <person name="Kothe E."/>
            <person name="Stajich J.E."/>
            <person name="de Vries R.P."/>
            <person name="Record E."/>
            <person name="Levasseur A."/>
            <person name="Baker S.E."/>
            <person name="Bartholomew K.A."/>
            <person name="Coutinho P.M."/>
            <person name="Erdmann S."/>
            <person name="Fowler T.J."/>
            <person name="Gathman A.C."/>
            <person name="Lombard V."/>
            <person name="Henrissat B."/>
            <person name="Knabe N."/>
            <person name="Kuees U."/>
            <person name="Lilly W.W."/>
            <person name="Lindquist E."/>
            <person name="Lucas S."/>
            <person name="Magnuson J.K."/>
            <person name="Piumi F."/>
            <person name="Raudaskoski M."/>
            <person name="Salamov A."/>
            <person name="Schmutz J."/>
            <person name="Schwarze F.W.M.R."/>
            <person name="vanKuyk P.A."/>
            <person name="Horton J.S."/>
            <person name="Grigoriev I.V."/>
            <person name="Woesten H.A.B."/>
        </authorList>
    </citation>
    <scope>NUCLEOTIDE SEQUENCE [LARGE SCALE GENOMIC DNA]</scope>
    <source>
        <strain evidence="5">H4-8 / FGSC 9210</strain>
    </source>
</reference>
<feature type="compositionally biased region" description="Polar residues" evidence="3">
    <location>
        <begin position="38"/>
        <end position="47"/>
    </location>
</feature>
<proteinExistence type="predicted"/>
<dbReference type="GO" id="GO:0101031">
    <property type="term" value="C:protein folding chaperone complex"/>
    <property type="evidence" value="ECO:0007669"/>
    <property type="project" value="TreeGrafter"/>
</dbReference>
<dbReference type="InParanoid" id="D8QBJ4"/>
<dbReference type="eggNOG" id="KOG4648">
    <property type="taxonomic scope" value="Eukaryota"/>
</dbReference>
<dbReference type="InterPro" id="IPR019734">
    <property type="entry name" value="TPR_rpt"/>
</dbReference>
<dbReference type="STRING" id="578458.D8QBJ4"/>
<dbReference type="EMBL" id="GL377309">
    <property type="protein sequence ID" value="EFI94367.1"/>
    <property type="molecule type" value="Genomic_DNA"/>
</dbReference>
<gene>
    <name evidence="4" type="ORF">SCHCODRAFT_236477</name>
</gene>